<evidence type="ECO:0000256" key="1">
    <source>
        <dbReference type="SAM" id="SignalP"/>
    </source>
</evidence>
<organism evidence="2 3">
    <name type="scientific">Papaver nudicaule</name>
    <name type="common">Iceland poppy</name>
    <dbReference type="NCBI Taxonomy" id="74823"/>
    <lineage>
        <taxon>Eukaryota</taxon>
        <taxon>Viridiplantae</taxon>
        <taxon>Streptophyta</taxon>
        <taxon>Embryophyta</taxon>
        <taxon>Tracheophyta</taxon>
        <taxon>Spermatophyta</taxon>
        <taxon>Magnoliopsida</taxon>
        <taxon>Ranunculales</taxon>
        <taxon>Papaveraceae</taxon>
        <taxon>Papaveroideae</taxon>
        <taxon>Papaver</taxon>
    </lineage>
</organism>
<feature type="chain" id="PRO_5041305363" evidence="1">
    <location>
        <begin position="25"/>
        <end position="111"/>
    </location>
</feature>
<accession>A0AA41S5Q2</accession>
<gene>
    <name evidence="2" type="ORF">MKW94_018419</name>
</gene>
<proteinExistence type="predicted"/>
<reference evidence="2" key="1">
    <citation type="submission" date="2022-03" db="EMBL/GenBank/DDBJ databases">
        <title>A functionally conserved STORR gene fusion in Papaver species that diverged 16.8 million years ago.</title>
        <authorList>
            <person name="Catania T."/>
        </authorList>
    </citation>
    <scope>NUCLEOTIDE SEQUENCE</scope>
    <source>
        <strain evidence="2">S-191538</strain>
    </source>
</reference>
<dbReference type="EMBL" id="JAJJMA010136653">
    <property type="protein sequence ID" value="MCL7033622.1"/>
    <property type="molecule type" value="Genomic_DNA"/>
</dbReference>
<keyword evidence="3" id="KW-1185">Reference proteome</keyword>
<sequence>MGIYFRSPTILIIFQIAISGFCKMSCVPNTSILFNSGVYTKGDPFATSPPYVLSGLESITPPSKGYTYINISPFPNAFVYVLTALCTTCPGVAIQSVTNTCSNQKRSDFVS</sequence>
<keyword evidence="1" id="KW-0732">Signal</keyword>
<evidence type="ECO:0000313" key="3">
    <source>
        <dbReference type="Proteomes" id="UP001177140"/>
    </source>
</evidence>
<dbReference type="Proteomes" id="UP001177140">
    <property type="component" value="Unassembled WGS sequence"/>
</dbReference>
<dbReference type="AlphaFoldDB" id="A0AA41S5Q2"/>
<comment type="caution">
    <text evidence="2">The sequence shown here is derived from an EMBL/GenBank/DDBJ whole genome shotgun (WGS) entry which is preliminary data.</text>
</comment>
<evidence type="ECO:0000313" key="2">
    <source>
        <dbReference type="EMBL" id="MCL7033622.1"/>
    </source>
</evidence>
<feature type="signal peptide" evidence="1">
    <location>
        <begin position="1"/>
        <end position="24"/>
    </location>
</feature>
<protein>
    <submittedName>
        <fullName evidence="2">Uncharacterized protein</fullName>
    </submittedName>
</protein>
<name>A0AA41S5Q2_PAPNU</name>